<evidence type="ECO:0000256" key="4">
    <source>
        <dbReference type="ARBA" id="ARBA00023163"/>
    </source>
</evidence>
<feature type="region of interest" description="Disordered" evidence="8">
    <location>
        <begin position="2483"/>
        <end position="2527"/>
    </location>
</feature>
<dbReference type="Gene3D" id="1.25.40.800">
    <property type="match status" value="1"/>
</dbReference>
<feature type="compositionally biased region" description="Gly residues" evidence="8">
    <location>
        <begin position="47"/>
        <end position="57"/>
    </location>
</feature>
<keyword evidence="2" id="KW-0678">Repressor</keyword>
<evidence type="ECO:0000256" key="3">
    <source>
        <dbReference type="ARBA" id="ARBA00023015"/>
    </source>
</evidence>
<feature type="compositionally biased region" description="Acidic residues" evidence="8">
    <location>
        <begin position="2603"/>
        <end position="2612"/>
    </location>
</feature>
<evidence type="ECO:0000259" key="11">
    <source>
        <dbReference type="Pfam" id="PF16415"/>
    </source>
</evidence>
<dbReference type="InterPro" id="IPR007196">
    <property type="entry name" value="CCR4-Not_Not1_C"/>
</dbReference>
<feature type="region of interest" description="Disordered" evidence="8">
    <location>
        <begin position="45"/>
        <end position="80"/>
    </location>
</feature>
<feature type="compositionally biased region" description="Basic residues" evidence="8">
    <location>
        <begin position="2383"/>
        <end position="2394"/>
    </location>
</feature>
<keyword evidence="5" id="KW-0539">Nucleus</keyword>
<dbReference type="PANTHER" id="PTHR13162">
    <property type="entry name" value="CCR4-NOT TRANSCRIPTION COMPLEX"/>
    <property type="match status" value="1"/>
</dbReference>
<feature type="compositionally biased region" description="Basic and acidic residues" evidence="8">
    <location>
        <begin position="2613"/>
        <end position="2653"/>
    </location>
</feature>
<evidence type="ECO:0000259" key="14">
    <source>
        <dbReference type="Pfam" id="PF25097"/>
    </source>
</evidence>
<feature type="domain" description="CCR4-NOT transcription complex subunit 1-like NOT1 connector" evidence="14">
    <location>
        <begin position="1511"/>
        <end position="1675"/>
    </location>
</feature>
<evidence type="ECO:0000256" key="2">
    <source>
        <dbReference type="ARBA" id="ARBA00022491"/>
    </source>
</evidence>
<dbReference type="GO" id="GO:0000289">
    <property type="term" value="P:nuclear-transcribed mRNA poly(A) tail shortening"/>
    <property type="evidence" value="ECO:0007669"/>
    <property type="project" value="UniProtKB-ARBA"/>
</dbReference>
<comment type="subcellular location">
    <subcellularLocation>
        <location evidence="1">Nucleus</location>
    </subcellularLocation>
</comment>
<dbReference type="Pfam" id="PF25534">
    <property type="entry name" value="DUF7918"/>
    <property type="match status" value="1"/>
</dbReference>
<evidence type="ECO:0000259" key="13">
    <source>
        <dbReference type="Pfam" id="PF16418"/>
    </source>
</evidence>
<dbReference type="GO" id="GO:0060090">
    <property type="term" value="F:molecular adaptor activity"/>
    <property type="evidence" value="ECO:0007669"/>
    <property type="project" value="TreeGrafter"/>
</dbReference>
<dbReference type="Pfam" id="PF16417">
    <property type="entry name" value="CNOT1_TTP_bind"/>
    <property type="match status" value="1"/>
</dbReference>
<dbReference type="InterPro" id="IPR032194">
    <property type="entry name" value="CNOT1_HEAT"/>
</dbReference>
<comment type="function">
    <text evidence="6">Acts as a component of the CCR4-NOT core complex, which in the nucleus seems to be a general transcription factor, and in the cytoplasm the major mRNA deadenylase involved in mRNA turnover. The NOT protein subcomplex negatively regulates the basal and activated transcription of many genes. Preferentially affects TC-type TATA element-dependent transcription. Could directly or indirectly inhibit component(s) of the general transcription machinery.</text>
</comment>
<evidence type="ECO:0000259" key="10">
    <source>
        <dbReference type="Pfam" id="PF12842"/>
    </source>
</evidence>
<evidence type="ECO:0000256" key="6">
    <source>
        <dbReference type="ARBA" id="ARBA00059181"/>
    </source>
</evidence>
<feature type="region of interest" description="Disordered" evidence="8">
    <location>
        <begin position="2692"/>
        <end position="2740"/>
    </location>
</feature>
<dbReference type="GO" id="GO:0017148">
    <property type="term" value="P:negative regulation of translation"/>
    <property type="evidence" value="ECO:0007669"/>
    <property type="project" value="InterPro"/>
</dbReference>
<feature type="compositionally biased region" description="Basic and acidic residues" evidence="8">
    <location>
        <begin position="2728"/>
        <end position="2740"/>
    </location>
</feature>
<dbReference type="InterPro" id="IPR024557">
    <property type="entry name" value="CNOT1_dom_4"/>
</dbReference>
<dbReference type="InterPro" id="IPR038535">
    <property type="entry name" value="CNOT1_TTP_bind_sf"/>
</dbReference>
<dbReference type="STRING" id="329885.A0A4U0VL58"/>
<keyword evidence="3" id="KW-0805">Transcription regulation</keyword>
<evidence type="ECO:0000313" key="17">
    <source>
        <dbReference type="Proteomes" id="UP000310066"/>
    </source>
</evidence>
<evidence type="ECO:0000256" key="7">
    <source>
        <dbReference type="ARBA" id="ARBA00074459"/>
    </source>
</evidence>
<dbReference type="GO" id="GO:0030015">
    <property type="term" value="C:CCR4-NOT core complex"/>
    <property type="evidence" value="ECO:0007669"/>
    <property type="project" value="InterPro"/>
</dbReference>
<feature type="domain" description="DUF7918" evidence="15">
    <location>
        <begin position="2440"/>
        <end position="2548"/>
    </location>
</feature>
<sequence>MASEEEKPKAWAGSTHIPTVIYVQIRQSRDLDSKESRLSEISPARLGVGGGVGGGSGSSRLARHSPSLSTSTVGSPVSSIGGGSAGHLSSLVNTQLNILLSTIKENNFDIQVEKIGKLLNENGMELSEAYFRRLLNSSWPHIFPHTPRPGTGPANAESYRLLESEVLKISSEPQQAGKIATALDSGDFDLDLAAFVDRFGLDPVAKIALVLACRSVSNTALRSRADTALTDSWQPFFSALITPAPDQAGSAQDDVSPEVLATIVERLSQDPPRDFGERQKEDLVYAIKMRYQKLGSRMPAAVDSSLYLTSLLELPDSRLARTVQRAGPRGTASLDACKDMLSGVETRDISYPQIANALLFMVIAQNGDAYDAGMFVEGLRQHKAGPKIDWTDVVQGFDKDGLRVTKKQFLGLYNALVPLAREYANYDIQTLWGGPWQFTATQLSFVTAFLSTTPAELDVTQIPKLRQAFSLADYEDAPEGIKAYAVEAVRQPLVSRDATEALFVMIFRSQEAYNDAQLLGIPETIINPNMTVFICAASAVPKPWAPLQEQALKQLFYPFLMKQHPNYEFAMHSLWMHDRSWVAQRLVEQYQTAPATLPLIYDHAEEHGWLELLLTIQSSFGVDLAAYANSKGRCDLAEWGQPIIQSLGPMDFARVLLDFIRLKVEDESHVQKQGLPRNSMPLALKTLHTMLLMMVDLLTEDDLGPIYRQCLQAYPRLFNYGEDDSRDAILEANCARGHAVPEEADAEMQERYKKMYGGESTPDDIVKELNELKVSADPAKQELFAAMLQGLFDEYNCFGEYPNEALATTAVLFGGLVLYKVLSGVAEQAAIYMVIESVSEYGIDDSMYRFGLQALMHMLGRLKEWPHLAERILHIDSLQDTQAFPAAQAVLKELQQETVGLNGDVVNGITNGTLDDEFPVDSPTPPFSAIRADPLLRPDIYEEPNEDVSDRVMFALNNVSVRNLEEKFKDLETLEERHHQWFARYLVEELAKSQPNFQTLYLQLLDTFDRRVLWAEVLRETYVSCAKMLNAPSTMEQSSERASMKNLAGWLGALTLARNQPILHRNLSFKDLLIEGHNTQRLLVAIPFTCKALWHTRGSKVFRPPNPWIVELLGLLSELYHHGDLKINLKFEIEVLCRDLGLDIKTVVPLEIIRAGRPLPENNLLQPYVADGGPDGFGDMHLMGLSKRPPNERFSPDAVIQALPDLAGVLQIPQAAGNVTQAQLRQIFVTAAQQAIYEIIAPVVERSVTIAAISTAELIQKDFATEADFEKLRNSAYRVVMALSGSLALVTCKEPLRMSITNNIRIFAGRLLQDQLPEGQILMFVNDNIETVCGLVESAAEDHSLAEIDAQLMPAMEERTRHNEQRLNEPFNNPPVSRWAQLIPEPFRQDPQGANASGLNRSQLGLYEDFGRQARITPTAHANSISQDGRGQLPDVLGDGFLPRMPTPAETPALARPTPQQQRLQIQAPPGQHQVNGYMDVNSLWQRSMDLMDELQQASREAPEGHVSEIGAQDHPIRRIYEQLIHVIESAAQKDSLAITACERCFSVIYGELQNRLEIEVMVRLLGQLCRLSAAAGHRLPIYLAATDDEKLFNATATVALLTEGLLDLQHVDLQSAKALQDRRRSVIPFLRDMLDEVMLGENAIAMRADFVLTYDALGQWLASDSPSEDLREVMVKLQIPTQHTNAMPSPPQHDKQNQSEYIFEEWVRLQRRDTPEQSYLAFVRQLYEANIISESEEAIGFWRASLEAACSAFERVTSTPYGTQDASYVHIDALAKLIAFVATYQSLDDVDMPAPPIGIKMLNAILKLVLMVMNQQQVKLRERWITRVFFRFFSSVLCELHDLRSHLDAQQEQQIAQAFATALMILQPRHYVGFMYPWLGLVSHRLLVPKFLNVAGRTNGGWETYTKLLCTVFVNLNILFRSDTGPMVQDYYRGLNRFLLMLHHDFPEFLIENHFQLNSAIPQGCVQLHNLINSAVPRLVEQPDPFTQGLKINRLDQVRQAPVVAGDVDRVLLDAGIKDAVDRASVGHDIRGEDYGTIAAAVAPANGPANSLVAEALVLNIGIYATSASSVFSSAAPPARLLEHLLLRESRPAARHQIAIAMVNQVRYINAHTHYFSTALQHMITVASEEVQEQILLVVEERLMAPRPHPWGLIVMMIELIKNPAVNVWERESTKAAPQIQQMLAGLPCFKGLAVSIHTPDGPLSDISVQKQSRASRISSYIPVPPAKVPADSTTGKPEQSTFAISITLLTPGLNVPYSTPKSTTEDPYPRPRMVSGLPGYTGERGKYAGAIHPYTPRTSNPNETIAAYIYFDGRTKEEVATLLRRGEETWVNSRWVSIPESEGGGLAEREFIFREVGLERWLNGLDLEGSKDKAERIERRQKRLEKKRRKKRDQMASDEDEKNGDVKRNGNGMLHFAGDNGAHTDEMQDESGLFSSDSDDDDEPPQPEAAGQIKVALFRVLASGEIKRGEYSPQFDVHEDEEGADQNGAANGDGDVDHTTSFAKPKTLDPKSISTQTVTGLDPPESPYAVFTFFYRGEKQLQKMGMSAGQEEQQTPAPSKRKSSGHDFANLGPLKAGGTVGFSGYRDSTAKRKDKSKDADAMDSDGEDEDHERLQDGEQDVEVKDENGRLLSPEDARRQGELAEGVQKIKAEGMSPSHIGEPLSDIIGSPFKRHRSSMAGLGSGIFGPIGSNTNDRFPPAEAVDSLLEKKSSGEEEQSHAVPTPEVKLEARIDSDEEL</sequence>
<dbReference type="Gene3D" id="1.25.40.840">
    <property type="entry name" value="CCR4-NOT transcription complex subunit 1 TTP binding domain"/>
    <property type="match status" value="1"/>
</dbReference>
<reference evidence="16 17" key="1">
    <citation type="submission" date="2017-03" db="EMBL/GenBank/DDBJ databases">
        <title>Genomes of endolithic fungi from Antarctica.</title>
        <authorList>
            <person name="Coleine C."/>
            <person name="Masonjones S."/>
            <person name="Stajich J.E."/>
        </authorList>
    </citation>
    <scope>NUCLEOTIDE SEQUENCE [LARGE SCALE GENOMIC DNA]</scope>
    <source>
        <strain evidence="16 17">CCFEE 5311</strain>
    </source>
</reference>
<dbReference type="InterPro" id="IPR057678">
    <property type="entry name" value="DUF7918"/>
</dbReference>
<dbReference type="GO" id="GO:0000932">
    <property type="term" value="C:P-body"/>
    <property type="evidence" value="ECO:0007669"/>
    <property type="project" value="TreeGrafter"/>
</dbReference>
<dbReference type="OrthoDB" id="1933107at2759"/>
<dbReference type="CDD" id="cd20710">
    <property type="entry name" value="NOT1_connector"/>
    <property type="match status" value="1"/>
</dbReference>
<dbReference type="Pfam" id="PF16418">
    <property type="entry name" value="CNOT1_HEAT"/>
    <property type="match status" value="1"/>
</dbReference>
<feature type="domain" description="CCR4-Not complex component Not1 C-terminal" evidence="9">
    <location>
        <begin position="1838"/>
        <end position="2187"/>
    </location>
</feature>
<dbReference type="EMBL" id="NAJP01000001">
    <property type="protein sequence ID" value="TKA49652.1"/>
    <property type="molecule type" value="Genomic_DNA"/>
</dbReference>
<feature type="region of interest" description="Disordered" evidence="8">
    <location>
        <begin position="2545"/>
        <end position="2672"/>
    </location>
</feature>
<evidence type="ECO:0000256" key="5">
    <source>
        <dbReference type="ARBA" id="ARBA00023242"/>
    </source>
</evidence>
<feature type="region of interest" description="Disordered" evidence="8">
    <location>
        <begin position="2383"/>
        <end position="2454"/>
    </location>
</feature>
<gene>
    <name evidence="16" type="ORF">B0A54_00320</name>
</gene>
<dbReference type="InterPro" id="IPR032193">
    <property type="entry name" value="CNOT1_TTP_bind"/>
</dbReference>
<protein>
    <recommendedName>
        <fullName evidence="7">General negative regulator of transcription subunit 1</fullName>
    </recommendedName>
</protein>
<evidence type="ECO:0000259" key="15">
    <source>
        <dbReference type="Pfam" id="PF25534"/>
    </source>
</evidence>
<evidence type="ECO:0000259" key="9">
    <source>
        <dbReference type="Pfam" id="PF04054"/>
    </source>
</evidence>
<proteinExistence type="predicted"/>
<comment type="caution">
    <text evidence="16">The sequence shown here is derived from an EMBL/GenBank/DDBJ whole genome shotgun (WGS) entry which is preliminary data.</text>
</comment>
<feature type="domain" description="CCR4-NOT transcription complex subunit 1 TTP binding" evidence="12">
    <location>
        <begin position="739"/>
        <end position="883"/>
    </location>
</feature>
<feature type="compositionally biased region" description="Basic and acidic residues" evidence="8">
    <location>
        <begin position="2590"/>
        <end position="2602"/>
    </location>
</feature>
<dbReference type="Pfam" id="PF16415">
    <property type="entry name" value="CNOT1_CAF1_bind"/>
    <property type="match status" value="1"/>
</dbReference>
<keyword evidence="4" id="KW-0804">Transcription</keyword>
<evidence type="ECO:0000256" key="8">
    <source>
        <dbReference type="SAM" id="MobiDB-lite"/>
    </source>
</evidence>
<feature type="compositionally biased region" description="Low complexity" evidence="8">
    <location>
        <begin position="65"/>
        <end position="79"/>
    </location>
</feature>
<feature type="domain" description="CCR4-NOT transcription complex subunit 1 CAF1-binding" evidence="11">
    <location>
        <begin position="941"/>
        <end position="1158"/>
    </location>
</feature>
<dbReference type="Gene3D" id="1.25.40.790">
    <property type="match status" value="1"/>
</dbReference>
<evidence type="ECO:0000256" key="1">
    <source>
        <dbReference type="ARBA" id="ARBA00004123"/>
    </source>
</evidence>
<dbReference type="InterPro" id="IPR040398">
    <property type="entry name" value="Not1"/>
</dbReference>
<dbReference type="GO" id="GO:0005634">
    <property type="term" value="C:nucleus"/>
    <property type="evidence" value="ECO:0007669"/>
    <property type="project" value="UniProtKB-SubCell"/>
</dbReference>
<dbReference type="InterPro" id="IPR055454">
    <property type="entry name" value="CNOT1-like_NOT1_connector"/>
</dbReference>
<feature type="domain" description="CCR4-NOT transcription complex subunit 1 HEAT repeat" evidence="13">
    <location>
        <begin position="550"/>
        <end position="692"/>
    </location>
</feature>
<organism evidence="16 17">
    <name type="scientific">Friedmanniomyces endolithicus</name>
    <dbReference type="NCBI Taxonomy" id="329885"/>
    <lineage>
        <taxon>Eukaryota</taxon>
        <taxon>Fungi</taxon>
        <taxon>Dikarya</taxon>
        <taxon>Ascomycota</taxon>
        <taxon>Pezizomycotina</taxon>
        <taxon>Dothideomycetes</taxon>
        <taxon>Dothideomycetidae</taxon>
        <taxon>Mycosphaerellales</taxon>
        <taxon>Teratosphaeriaceae</taxon>
        <taxon>Friedmanniomyces</taxon>
    </lineage>
</organism>
<dbReference type="Gene3D" id="1.25.40.180">
    <property type="match status" value="1"/>
</dbReference>
<dbReference type="Pfam" id="PF12842">
    <property type="entry name" value="DUF3819"/>
    <property type="match status" value="1"/>
</dbReference>
<feature type="compositionally biased region" description="Basic and acidic residues" evidence="8">
    <location>
        <begin position="2708"/>
        <end position="2720"/>
    </location>
</feature>
<dbReference type="PANTHER" id="PTHR13162:SF8">
    <property type="entry name" value="CCR4-NOT TRANSCRIPTION COMPLEX SUBUNIT 1"/>
    <property type="match status" value="1"/>
</dbReference>
<dbReference type="Pfam" id="PF04054">
    <property type="entry name" value="Not1"/>
    <property type="match status" value="1"/>
</dbReference>
<dbReference type="Proteomes" id="UP000310066">
    <property type="component" value="Unassembled WGS sequence"/>
</dbReference>
<dbReference type="FunFam" id="1.25.40.180:FF:000012">
    <property type="entry name" value="Ccr4-Not transcription complex subunit"/>
    <property type="match status" value="1"/>
</dbReference>
<feature type="domain" description="CCR4-NOT transcription complex subunit 1" evidence="10">
    <location>
        <begin position="1223"/>
        <end position="1362"/>
    </location>
</feature>
<dbReference type="InterPro" id="IPR032191">
    <property type="entry name" value="CNOT1_CAF1_bind"/>
</dbReference>
<dbReference type="Pfam" id="PF25097">
    <property type="entry name" value="ARM_Cnot1"/>
    <property type="match status" value="1"/>
</dbReference>
<evidence type="ECO:0000313" key="16">
    <source>
        <dbReference type="EMBL" id="TKA49652.1"/>
    </source>
</evidence>
<evidence type="ECO:0000259" key="12">
    <source>
        <dbReference type="Pfam" id="PF16417"/>
    </source>
</evidence>
<accession>A0A4U0VL58</accession>
<name>A0A4U0VL58_9PEZI</name>